<organism evidence="1 2">
    <name type="scientific">Botryotinia calthae</name>
    <dbReference type="NCBI Taxonomy" id="38488"/>
    <lineage>
        <taxon>Eukaryota</taxon>
        <taxon>Fungi</taxon>
        <taxon>Dikarya</taxon>
        <taxon>Ascomycota</taxon>
        <taxon>Pezizomycotina</taxon>
        <taxon>Leotiomycetes</taxon>
        <taxon>Helotiales</taxon>
        <taxon>Sclerotiniaceae</taxon>
        <taxon>Botryotinia</taxon>
    </lineage>
</organism>
<evidence type="ECO:0000313" key="2">
    <source>
        <dbReference type="Proteomes" id="UP000297299"/>
    </source>
</evidence>
<comment type="caution">
    <text evidence="1">The sequence shown here is derived from an EMBL/GenBank/DDBJ whole genome shotgun (WGS) entry which is preliminary data.</text>
</comment>
<name>A0A4Y8DEZ6_9HELO</name>
<dbReference type="AlphaFoldDB" id="A0A4Y8DEZ6"/>
<evidence type="ECO:0000313" key="1">
    <source>
        <dbReference type="EMBL" id="TEY84065.1"/>
    </source>
</evidence>
<reference evidence="1 2" key="1">
    <citation type="submission" date="2017-11" db="EMBL/GenBank/DDBJ databases">
        <title>Comparative genomics of Botrytis spp.</title>
        <authorList>
            <person name="Valero-Jimenez C.A."/>
            <person name="Tapia P."/>
            <person name="Veloso J."/>
            <person name="Silva-Moreno E."/>
            <person name="Staats M."/>
            <person name="Valdes J.H."/>
            <person name="Van Kan J.A.L."/>
        </authorList>
    </citation>
    <scope>NUCLEOTIDE SEQUENCE [LARGE SCALE GENOMIC DNA]</scope>
    <source>
        <strain evidence="1 2">MUCL2830</strain>
    </source>
</reference>
<sequence length="63" mass="7239">MPIRETPYIARVKVAHWEYDSPSTKAFCVRDIENETGNKPLVCLNPKASRLCSGMRRAPYKRS</sequence>
<proteinExistence type="predicted"/>
<keyword evidence="2" id="KW-1185">Reference proteome</keyword>
<dbReference type="Proteomes" id="UP000297299">
    <property type="component" value="Unassembled WGS sequence"/>
</dbReference>
<gene>
    <name evidence="1" type="ORF">BOTCAL_0022g00400</name>
</gene>
<accession>A0A4Y8DEZ6</accession>
<dbReference type="EMBL" id="PHWZ01000022">
    <property type="protein sequence ID" value="TEY84065.1"/>
    <property type="molecule type" value="Genomic_DNA"/>
</dbReference>
<protein>
    <submittedName>
        <fullName evidence="1">Uncharacterized protein</fullName>
    </submittedName>
</protein>